<gene>
    <name evidence="2 4" type="ORF">C09H10.9</name>
    <name evidence="2" type="ORF">CELE_C09H10.9</name>
</gene>
<dbReference type="PaxDb" id="6239-C09H10.9"/>
<dbReference type="AGR" id="WB:WBGene00007503"/>
<dbReference type="WormBase" id="C09H10.9">
    <property type="protein sequence ID" value="CE40900"/>
    <property type="gene ID" value="WBGene00007503"/>
</dbReference>
<keyword evidence="3" id="KW-1185">Reference proteome</keyword>
<evidence type="ECO:0000256" key="1">
    <source>
        <dbReference type="SAM" id="MobiDB-lite"/>
    </source>
</evidence>
<dbReference type="PIR" id="T19165">
    <property type="entry name" value="T19165"/>
</dbReference>
<evidence type="ECO:0000313" key="2">
    <source>
        <dbReference type="EMBL" id="CAA90440.2"/>
    </source>
</evidence>
<organism evidence="2 3">
    <name type="scientific">Caenorhabditis elegans</name>
    <dbReference type="NCBI Taxonomy" id="6239"/>
    <lineage>
        <taxon>Eukaryota</taxon>
        <taxon>Metazoa</taxon>
        <taxon>Ecdysozoa</taxon>
        <taxon>Nematoda</taxon>
        <taxon>Chromadorea</taxon>
        <taxon>Rhabditida</taxon>
        <taxon>Rhabditina</taxon>
        <taxon>Rhabditomorpha</taxon>
        <taxon>Rhabditoidea</taxon>
        <taxon>Rhabditidae</taxon>
        <taxon>Peloderinae</taxon>
        <taxon>Caenorhabditis</taxon>
    </lineage>
</organism>
<dbReference type="PANTHER" id="PTHR37962">
    <property type="entry name" value="MALE STERILE (3) 76CA"/>
    <property type="match status" value="1"/>
</dbReference>
<dbReference type="EMBL" id="BX284602">
    <property type="protein sequence ID" value="CAA90440.2"/>
    <property type="molecule type" value="Genomic_DNA"/>
</dbReference>
<dbReference type="PANTHER" id="PTHR37962:SF2">
    <property type="entry name" value="MALE STERILE (3) 76CA"/>
    <property type="match status" value="1"/>
</dbReference>
<accession>Q17885</accession>
<dbReference type="InParanoid" id="Q17885"/>
<dbReference type="UCSC" id="C09H10.9">
    <property type="organism name" value="c. elegans"/>
</dbReference>
<dbReference type="AlphaFoldDB" id="Q17885"/>
<dbReference type="Bgee" id="WBGene00007503">
    <property type="expression patterns" value="Expressed in material anatomical entity and 2 other cell types or tissues"/>
</dbReference>
<dbReference type="Proteomes" id="UP000001940">
    <property type="component" value="Chromosome II"/>
</dbReference>
<dbReference type="OMA" id="GTNKAQG"/>
<dbReference type="eggNOG" id="ENOG502S4DZ">
    <property type="taxonomic scope" value="Eukaryota"/>
</dbReference>
<dbReference type="OrthoDB" id="5797993at2759"/>
<dbReference type="GeneID" id="182481"/>
<evidence type="ECO:0000313" key="3">
    <source>
        <dbReference type="Proteomes" id="UP000001940"/>
    </source>
</evidence>
<dbReference type="PhylomeDB" id="Q17885"/>
<dbReference type="RefSeq" id="NP_496379.2">
    <property type="nucleotide sequence ID" value="NM_063978.7"/>
</dbReference>
<dbReference type="STRING" id="6239.C09H10.9.1"/>
<protein>
    <submittedName>
        <fullName evidence="2">YqaJ domain-containing protein</fullName>
    </submittedName>
</protein>
<reference evidence="2 3" key="1">
    <citation type="journal article" date="1998" name="Science">
        <title>Genome sequence of the nematode C. elegans: a platform for investigating biology.</title>
        <authorList>
            <consortium name="The C. elegans sequencing consortium"/>
            <person name="Sulson J.E."/>
            <person name="Waterston R."/>
        </authorList>
    </citation>
    <scope>NUCLEOTIDE SEQUENCE [LARGE SCALE GENOMIC DNA]</scope>
    <source>
        <strain evidence="2 3">Bristol N2</strain>
    </source>
</reference>
<dbReference type="CTD" id="182481"/>
<dbReference type="HOGENOM" id="CLU_720104_0_0_1"/>
<evidence type="ECO:0000313" key="4">
    <source>
        <dbReference type="WormBase" id="C09H10.9"/>
    </source>
</evidence>
<name>Q17885_CAEEL</name>
<feature type="region of interest" description="Disordered" evidence="1">
    <location>
        <begin position="340"/>
        <end position="367"/>
    </location>
</feature>
<dbReference type="KEGG" id="cel:CELE_C09H10.9"/>
<sequence length="367" mass="41641">MPRKRSRSENYEDHIAIHHTLQPVTFIEEELILVWRFPVDISQSSIGGRTTLSNACTLIALKIAELVHIHDIKMPIPYPTRNDRVAAGAERTQRKHYIRSSADETVVDNNGFETTCPPRLIGCLINGIVDGNDTYSKHAGDESTRNYNLPDAIKACDLSFSEVDFKLTTGSIKESLPKLIKMAVRHPLFQSESRLVFIMMSCVRTVSIIFDRNQDTLTLFDAHQHYWPDNKKTYKHGALIGTCSYSNLHSFAKWIENFVYPDVADHVNAFEISLIRITEAGTNKAQGVCKYPDNKFTTIRTPVFQAMNLQEDKENLKLSDHPVLLGILSKPPIVKCGVKRRHDSENGENEFTIKLKKKSPKTTSERT</sequence>
<proteinExistence type="predicted"/>